<dbReference type="InterPro" id="IPR000795">
    <property type="entry name" value="T_Tr_GTP-bd_dom"/>
</dbReference>
<evidence type="ECO:0000256" key="3">
    <source>
        <dbReference type="ARBA" id="ARBA00007249"/>
    </source>
</evidence>
<accession>A0A835YYC4</accession>
<evidence type="ECO:0000256" key="1">
    <source>
        <dbReference type="ARBA" id="ARBA00004229"/>
    </source>
</evidence>
<reference evidence="9" key="1">
    <citation type="submission" date="2021-02" db="EMBL/GenBank/DDBJ databases">
        <title>First Annotated Genome of the Yellow-green Alga Tribonema minus.</title>
        <authorList>
            <person name="Mahan K.M."/>
        </authorList>
    </citation>
    <scope>NUCLEOTIDE SEQUENCE</scope>
    <source>
        <strain evidence="9">UTEX B ZZ1240</strain>
    </source>
</reference>
<evidence type="ECO:0000256" key="7">
    <source>
        <dbReference type="SAM" id="MobiDB-lite"/>
    </source>
</evidence>
<dbReference type="CDD" id="cd04089">
    <property type="entry name" value="eRF3_II"/>
    <property type="match status" value="1"/>
</dbReference>
<dbReference type="AlphaFoldDB" id="A0A835YYC4"/>
<dbReference type="SUPFAM" id="SSF50447">
    <property type="entry name" value="Translation proteins"/>
    <property type="match status" value="1"/>
</dbReference>
<dbReference type="Pfam" id="PF22594">
    <property type="entry name" value="GTP-eEF1A_C"/>
    <property type="match status" value="1"/>
</dbReference>
<name>A0A835YYC4_9STRA</name>
<protein>
    <submittedName>
        <fullName evidence="9">Sup35, eukaryotic translation termination factor eRF3</fullName>
    </submittedName>
</protein>
<keyword evidence="4" id="KW-0963">Cytoplasm</keyword>
<dbReference type="InterPro" id="IPR031157">
    <property type="entry name" value="G_TR_CS"/>
</dbReference>
<sequence>MADEDKKGALNPNAKSFTFNPNASTWAPPAAAAAPPAQSQPAAIRTAQAAATDKVTDQLAAAKIASQAGEGSDDEEPIDETDPLWQVTLRIAGGDRARAKRMLENPDALMAHPEIVAVIDATAAADDAAADEDWETAASPAAAHSQEAEETAAAAAAAPAAAAEGGAGGDKADGGEEGDEGEDAEPEPAETTETAIEEDPREHLNLVFIGHVDAGKSTLSGNILYLTDFVDKRTIERYEREAKQRNRESWFLAYIMDTNEEERAKGKTVEVGRAHFHSDVKRFTILDAPGHNAYVPNMIQGAAQADVGILVISARRGEFETGFEKGGQTREHALLAKTLGVRYLIVVINKMDDHTVNWSRERFDECTSKLKPFLRSCGYAVKKDVMFVPLSGLTGANVKVRVEPAVCPWWDKLVADGENNTQQGTLLEVLDRLHMDNRDPAGPLRCPVLDRYTDRGTIALSKVEQGTLRAGTKVMIMPTKQVTRVEAVYINETRVSSAKTGENVSIKLACTEADVQKGFVVCDEARPCHASKTLLAQIALVELTEQRPIFSSGYEAIFHCHTAEEECAVIDLVSATDKKTGKVTRRPRFAKEGGVVTAKIRLARSVPVEKYDDMPQLGRFTLRTEGKTIAIGKILDFKNE</sequence>
<dbReference type="FunFam" id="3.40.50.300:FF:001202">
    <property type="entry name" value="Translation elongation factor EF-1 subunit alpha"/>
    <property type="match status" value="1"/>
</dbReference>
<comment type="caution">
    <text evidence="9">The sequence shown here is derived from an EMBL/GenBank/DDBJ whole genome shotgun (WGS) entry which is preliminary data.</text>
</comment>
<dbReference type="InterPro" id="IPR004161">
    <property type="entry name" value="EFTu-like_2"/>
</dbReference>
<dbReference type="SUPFAM" id="SSF52540">
    <property type="entry name" value="P-loop containing nucleoside triphosphate hydrolases"/>
    <property type="match status" value="1"/>
</dbReference>
<keyword evidence="5" id="KW-0547">Nucleotide-binding</keyword>
<keyword evidence="10" id="KW-1185">Reference proteome</keyword>
<gene>
    <name evidence="9" type="ORF">JKP88DRAFT_269960</name>
</gene>
<dbReference type="Proteomes" id="UP000664859">
    <property type="component" value="Unassembled WGS sequence"/>
</dbReference>
<dbReference type="OrthoDB" id="342024at2759"/>
<dbReference type="Gene3D" id="2.40.30.10">
    <property type="entry name" value="Translation factors"/>
    <property type="match status" value="2"/>
</dbReference>
<feature type="compositionally biased region" description="Acidic residues" evidence="7">
    <location>
        <begin position="175"/>
        <end position="197"/>
    </location>
</feature>
<evidence type="ECO:0000256" key="2">
    <source>
        <dbReference type="ARBA" id="ARBA00004496"/>
    </source>
</evidence>
<dbReference type="InterPro" id="IPR027417">
    <property type="entry name" value="P-loop_NTPase"/>
</dbReference>
<comment type="subcellular location">
    <subcellularLocation>
        <location evidence="2">Cytoplasm</location>
    </subcellularLocation>
    <subcellularLocation>
        <location evidence="1">Plastid</location>
        <location evidence="1">Chloroplast</location>
    </subcellularLocation>
</comment>
<dbReference type="FunFam" id="2.40.30.10:FF:000020">
    <property type="entry name" value="Translation elongation factor EF-1"/>
    <property type="match status" value="1"/>
</dbReference>
<evidence type="ECO:0000313" key="10">
    <source>
        <dbReference type="Proteomes" id="UP000664859"/>
    </source>
</evidence>
<dbReference type="GO" id="GO:0003924">
    <property type="term" value="F:GTPase activity"/>
    <property type="evidence" value="ECO:0007669"/>
    <property type="project" value="InterPro"/>
</dbReference>
<dbReference type="PROSITE" id="PS51722">
    <property type="entry name" value="G_TR_2"/>
    <property type="match status" value="1"/>
</dbReference>
<dbReference type="SUPFAM" id="SSF50465">
    <property type="entry name" value="EF-Tu/eEF-1alpha/eIF2-gamma C-terminal domain"/>
    <property type="match status" value="1"/>
</dbReference>
<feature type="compositionally biased region" description="Polar residues" evidence="7">
    <location>
        <begin position="13"/>
        <end position="25"/>
    </location>
</feature>
<dbReference type="Gene3D" id="3.40.50.300">
    <property type="entry name" value="P-loop containing nucleotide triphosphate hydrolases"/>
    <property type="match status" value="1"/>
</dbReference>
<keyword evidence="6" id="KW-0342">GTP-binding</keyword>
<organism evidence="9 10">
    <name type="scientific">Tribonema minus</name>
    <dbReference type="NCBI Taxonomy" id="303371"/>
    <lineage>
        <taxon>Eukaryota</taxon>
        <taxon>Sar</taxon>
        <taxon>Stramenopiles</taxon>
        <taxon>Ochrophyta</taxon>
        <taxon>PX clade</taxon>
        <taxon>Xanthophyceae</taxon>
        <taxon>Tribonematales</taxon>
        <taxon>Tribonemataceae</taxon>
        <taxon>Tribonema</taxon>
    </lineage>
</organism>
<dbReference type="GO" id="GO:0009507">
    <property type="term" value="C:chloroplast"/>
    <property type="evidence" value="ECO:0007669"/>
    <property type="project" value="UniProtKB-SubCell"/>
</dbReference>
<feature type="compositionally biased region" description="Acidic residues" evidence="7">
    <location>
        <begin position="71"/>
        <end position="82"/>
    </location>
</feature>
<proteinExistence type="inferred from homology"/>
<feature type="domain" description="Tr-type G" evidence="8">
    <location>
        <begin position="201"/>
        <end position="421"/>
    </location>
</feature>
<feature type="region of interest" description="Disordered" evidence="7">
    <location>
        <begin position="1"/>
        <end position="85"/>
    </location>
</feature>
<dbReference type="InterPro" id="IPR009000">
    <property type="entry name" value="Transl_B-barrel_sf"/>
</dbReference>
<evidence type="ECO:0000256" key="4">
    <source>
        <dbReference type="ARBA" id="ARBA00022490"/>
    </source>
</evidence>
<evidence type="ECO:0000259" key="8">
    <source>
        <dbReference type="PROSITE" id="PS51722"/>
    </source>
</evidence>
<dbReference type="InterPro" id="IPR009001">
    <property type="entry name" value="Transl_elong_EF1A/Init_IF2_C"/>
</dbReference>
<dbReference type="InterPro" id="IPR050100">
    <property type="entry name" value="TRAFAC_GTPase_members"/>
</dbReference>
<dbReference type="PANTHER" id="PTHR23115">
    <property type="entry name" value="TRANSLATION FACTOR"/>
    <property type="match status" value="1"/>
</dbReference>
<dbReference type="GO" id="GO:0005525">
    <property type="term" value="F:GTP binding"/>
    <property type="evidence" value="ECO:0007669"/>
    <property type="project" value="UniProtKB-KW"/>
</dbReference>
<feature type="compositionally biased region" description="Low complexity" evidence="7">
    <location>
        <begin position="27"/>
        <end position="51"/>
    </location>
</feature>
<dbReference type="Pfam" id="PF00009">
    <property type="entry name" value="GTP_EFTU"/>
    <property type="match status" value="1"/>
</dbReference>
<dbReference type="InterPro" id="IPR054696">
    <property type="entry name" value="GTP-eEF1A_C"/>
</dbReference>
<evidence type="ECO:0000256" key="6">
    <source>
        <dbReference type="ARBA" id="ARBA00023134"/>
    </source>
</evidence>
<evidence type="ECO:0000256" key="5">
    <source>
        <dbReference type="ARBA" id="ARBA00022741"/>
    </source>
</evidence>
<comment type="similarity">
    <text evidence="3">Belongs to the TRAFAC class translation factor GTPase superfamily. Classic translation factor GTPase family. EF-Tu/EF-1A subfamily.</text>
</comment>
<dbReference type="CDD" id="cd03704">
    <property type="entry name" value="eRF3_C_III"/>
    <property type="match status" value="1"/>
</dbReference>
<dbReference type="PROSITE" id="PS00301">
    <property type="entry name" value="G_TR_1"/>
    <property type="match status" value="1"/>
</dbReference>
<feature type="region of interest" description="Disordered" evidence="7">
    <location>
        <begin position="127"/>
        <end position="202"/>
    </location>
</feature>
<dbReference type="Pfam" id="PF03144">
    <property type="entry name" value="GTP_EFTU_D2"/>
    <property type="match status" value="1"/>
</dbReference>
<dbReference type="CDD" id="cd01883">
    <property type="entry name" value="EF1_alpha"/>
    <property type="match status" value="1"/>
</dbReference>
<feature type="compositionally biased region" description="Low complexity" evidence="7">
    <location>
        <begin position="136"/>
        <end position="164"/>
    </location>
</feature>
<evidence type="ECO:0000313" key="9">
    <source>
        <dbReference type="EMBL" id="KAG5182302.1"/>
    </source>
</evidence>
<dbReference type="PRINTS" id="PR00315">
    <property type="entry name" value="ELONGATNFCT"/>
</dbReference>
<dbReference type="EMBL" id="JAFCMP010000257">
    <property type="protein sequence ID" value="KAG5182302.1"/>
    <property type="molecule type" value="Genomic_DNA"/>
</dbReference>